<evidence type="ECO:0000256" key="1">
    <source>
        <dbReference type="SAM" id="MobiDB-lite"/>
    </source>
</evidence>
<gene>
    <name evidence="2" type="ORF">EDD18DRAFT_1103515</name>
</gene>
<reference evidence="2" key="1">
    <citation type="submission" date="2023-06" db="EMBL/GenBank/DDBJ databases">
        <authorList>
            <consortium name="Lawrence Berkeley National Laboratory"/>
            <person name="Ahrendt S."/>
            <person name="Sahu N."/>
            <person name="Indic B."/>
            <person name="Wong-Bajracharya J."/>
            <person name="Merenyi Z."/>
            <person name="Ke H.-M."/>
            <person name="Monk M."/>
            <person name="Kocsube S."/>
            <person name="Drula E."/>
            <person name="Lipzen A."/>
            <person name="Balint B."/>
            <person name="Henrissat B."/>
            <person name="Andreopoulos B."/>
            <person name="Martin F.M."/>
            <person name="Harder C.B."/>
            <person name="Rigling D."/>
            <person name="Ford K.L."/>
            <person name="Foster G.D."/>
            <person name="Pangilinan J."/>
            <person name="Papanicolaou A."/>
            <person name="Barry K."/>
            <person name="LaButti K."/>
            <person name="Viragh M."/>
            <person name="Koriabine M."/>
            <person name="Yan M."/>
            <person name="Riley R."/>
            <person name="Champramary S."/>
            <person name="Plett K.L."/>
            <person name="Tsai I.J."/>
            <person name="Slot J."/>
            <person name="Sipos G."/>
            <person name="Plett J."/>
            <person name="Nagy L.G."/>
            <person name="Grigoriev I.V."/>
        </authorList>
    </citation>
    <scope>NUCLEOTIDE SEQUENCE</scope>
    <source>
        <strain evidence="2">HWK02</strain>
    </source>
</reference>
<protein>
    <submittedName>
        <fullName evidence="2">Uncharacterized protein</fullName>
    </submittedName>
</protein>
<keyword evidence="3" id="KW-1185">Reference proteome</keyword>
<proteinExistence type="predicted"/>
<organism evidence="2 3">
    <name type="scientific">Armillaria luteobubalina</name>
    <dbReference type="NCBI Taxonomy" id="153913"/>
    <lineage>
        <taxon>Eukaryota</taxon>
        <taxon>Fungi</taxon>
        <taxon>Dikarya</taxon>
        <taxon>Basidiomycota</taxon>
        <taxon>Agaricomycotina</taxon>
        <taxon>Agaricomycetes</taxon>
        <taxon>Agaricomycetidae</taxon>
        <taxon>Agaricales</taxon>
        <taxon>Marasmiineae</taxon>
        <taxon>Physalacriaceae</taxon>
        <taxon>Armillaria</taxon>
    </lineage>
</organism>
<dbReference type="Proteomes" id="UP001175228">
    <property type="component" value="Unassembled WGS sequence"/>
</dbReference>
<evidence type="ECO:0000313" key="2">
    <source>
        <dbReference type="EMBL" id="KAK0499072.1"/>
    </source>
</evidence>
<name>A0AA39QA30_9AGAR</name>
<evidence type="ECO:0000313" key="3">
    <source>
        <dbReference type="Proteomes" id="UP001175228"/>
    </source>
</evidence>
<feature type="region of interest" description="Disordered" evidence="1">
    <location>
        <begin position="74"/>
        <end position="96"/>
    </location>
</feature>
<accession>A0AA39QA30</accession>
<dbReference type="AlphaFoldDB" id="A0AA39QA30"/>
<dbReference type="EMBL" id="JAUEPU010000010">
    <property type="protein sequence ID" value="KAK0499072.1"/>
    <property type="molecule type" value="Genomic_DNA"/>
</dbReference>
<comment type="caution">
    <text evidence="2">The sequence shown here is derived from an EMBL/GenBank/DDBJ whole genome shotgun (WGS) entry which is preliminary data.</text>
</comment>
<sequence>MWWQLVREAATRESYLALARAKESAIASIARRAKGGAGLIPTEGVLITQQGMVECSWYLASGSIGRVSHPDAPEQIASGQPVYAPSPTPPKEVNSASSQANLAMSFEVARCGTPHGGGSRSRVRSDEYGLEDTFAADLGKEDVRVAAFPLIHDANPRKDRRQYLWYHPQSMWNIIFELAMFSLVLSPSRPRCFNAPRNIGSSIRQLAYQPKKVASYTPRWKPPAERARAKEQYLARWDAEMKAERTWNYSSLTHSQSRGADPVYDTLVDLLKPLPTYNPFMFHPSSRIRDSKQTPRNHLPNYLSPRIFVPPIERVCPTRDDVDLISHITGRPWLDLWNKRHQAAPTHSLEEFLRHTEQHPEAVMYPILIVRDETVVTGVRKILRVIKEWKQEADRRERHEIDRLATHETSLAEKEVELRRKLYDEVYGPGTAYYEEIGEKVVAREKRLARERVKNAGLFRAAIQRHRMRTK</sequence>